<evidence type="ECO:0000313" key="2">
    <source>
        <dbReference type="Proteomes" id="UP001370490"/>
    </source>
</evidence>
<comment type="caution">
    <text evidence="1">The sequence shown here is derived from an EMBL/GenBank/DDBJ whole genome shotgun (WGS) entry which is preliminary data.</text>
</comment>
<organism evidence="1 2">
    <name type="scientific">Dillenia turbinata</name>
    <dbReference type="NCBI Taxonomy" id="194707"/>
    <lineage>
        <taxon>Eukaryota</taxon>
        <taxon>Viridiplantae</taxon>
        <taxon>Streptophyta</taxon>
        <taxon>Embryophyta</taxon>
        <taxon>Tracheophyta</taxon>
        <taxon>Spermatophyta</taxon>
        <taxon>Magnoliopsida</taxon>
        <taxon>eudicotyledons</taxon>
        <taxon>Gunneridae</taxon>
        <taxon>Pentapetalae</taxon>
        <taxon>Dilleniales</taxon>
        <taxon>Dilleniaceae</taxon>
        <taxon>Dillenia</taxon>
    </lineage>
</organism>
<accession>A0AAN8W4V1</accession>
<keyword evidence="2" id="KW-1185">Reference proteome</keyword>
<name>A0AAN8W4V1_9MAGN</name>
<dbReference type="Proteomes" id="UP001370490">
    <property type="component" value="Unassembled WGS sequence"/>
</dbReference>
<sequence length="167" mass="18019">MGICTSSQASSKLGGNLFPWSSSAKLIYLDGRVQEFKQPIQAGSILSLNPNNFICSSESMHINSFVPPVPDHEELQPGQLYFLLPQSYSNVPLSLQDLCALAIKAGAALGHPNTPHNNLSSRKLPSFSRKNSLKIIVGGQGCYRISAGEDMVGLISPMGHGNRRIQI</sequence>
<proteinExistence type="predicted"/>
<protein>
    <submittedName>
        <fullName evidence="1">PADRE domain</fullName>
    </submittedName>
</protein>
<dbReference type="InterPro" id="IPR025322">
    <property type="entry name" value="PADRE_dom"/>
</dbReference>
<dbReference type="AlphaFoldDB" id="A0AAN8W4V1"/>
<dbReference type="EMBL" id="JBAMMX010000002">
    <property type="protein sequence ID" value="KAK6946194.1"/>
    <property type="molecule type" value="Genomic_DNA"/>
</dbReference>
<gene>
    <name evidence="1" type="ORF">RJ641_013738</name>
</gene>
<evidence type="ECO:0000313" key="1">
    <source>
        <dbReference type="EMBL" id="KAK6946194.1"/>
    </source>
</evidence>
<dbReference type="PANTHER" id="PTHR33052">
    <property type="entry name" value="DUF4228 DOMAIN PROTEIN-RELATED"/>
    <property type="match status" value="1"/>
</dbReference>
<dbReference type="Pfam" id="PF14009">
    <property type="entry name" value="PADRE"/>
    <property type="match status" value="1"/>
</dbReference>
<reference evidence="1 2" key="1">
    <citation type="submission" date="2023-12" db="EMBL/GenBank/DDBJ databases">
        <title>A high-quality genome assembly for Dillenia turbinata (Dilleniales).</title>
        <authorList>
            <person name="Chanderbali A."/>
        </authorList>
    </citation>
    <scope>NUCLEOTIDE SEQUENCE [LARGE SCALE GENOMIC DNA]</scope>
    <source>
        <strain evidence="1">LSX21</strain>
        <tissue evidence="1">Leaf</tissue>
    </source>
</reference>